<dbReference type="InterPro" id="IPR008922">
    <property type="entry name" value="Di-copper_centre_dom_sf"/>
</dbReference>
<dbReference type="SUPFAM" id="SSF48056">
    <property type="entry name" value="Di-copper centre-containing domain"/>
    <property type="match status" value="1"/>
</dbReference>
<dbReference type="GeneID" id="63841117"/>
<protein>
    <recommendedName>
        <fullName evidence="3">Tyrosinase copper-binding domain-containing protein</fullName>
    </recommendedName>
</protein>
<dbReference type="Proteomes" id="UP000803844">
    <property type="component" value="Unassembled WGS sequence"/>
</dbReference>
<dbReference type="AlphaFoldDB" id="A0A9P5CTY5"/>
<reference evidence="4" key="1">
    <citation type="journal article" date="2020" name="Phytopathology">
        <title>Genome sequence of the chestnut blight fungus Cryphonectria parasitica EP155: A fundamental resource for an archetypical invasive plant pathogen.</title>
        <authorList>
            <person name="Crouch J.A."/>
            <person name="Dawe A."/>
            <person name="Aerts A."/>
            <person name="Barry K."/>
            <person name="Churchill A.C.L."/>
            <person name="Grimwood J."/>
            <person name="Hillman B."/>
            <person name="Milgroom M.G."/>
            <person name="Pangilinan J."/>
            <person name="Smith M."/>
            <person name="Salamov A."/>
            <person name="Schmutz J."/>
            <person name="Yadav J."/>
            <person name="Grigoriev I.V."/>
            <person name="Nuss D."/>
        </authorList>
    </citation>
    <scope>NUCLEOTIDE SEQUENCE</scope>
    <source>
        <strain evidence="4">EP155</strain>
    </source>
</reference>
<feature type="domain" description="Tyrosinase copper-binding" evidence="3">
    <location>
        <begin position="48"/>
        <end position="282"/>
    </location>
</feature>
<gene>
    <name evidence="4" type="ORF">M406DRAFT_36019</name>
</gene>
<comment type="caution">
    <text evidence="4">The sequence shown here is derived from an EMBL/GenBank/DDBJ whole genome shotgun (WGS) entry which is preliminary data.</text>
</comment>
<keyword evidence="1" id="KW-0479">Metal-binding</keyword>
<dbReference type="EMBL" id="MU032344">
    <property type="protein sequence ID" value="KAF3769926.1"/>
    <property type="molecule type" value="Genomic_DNA"/>
</dbReference>
<sequence length="345" mass="37775">MACSPEKVAVRKDYIELTEAEKLDYTSAVSCLMASPALTPISEAAGVRSRYDDFVATHVNQTDYIHITGNFVYWHRMFIWNFEKALRDECGYTGYLPYWNYAKTSEDLLGSPIFDGTATSQSGNGNYLAHNASAGLPSGLLNIPAGSGGGCIETGPYAGLVANISAVAPVDTYENVTIGPFLSYEPRCIHRDISNLLGQNWTTDAQVADILLNPAYQAGIGEWQTQLQNTGTDTVGYYGLHAYGHMVINGDPSTDFYNSPNEPTFWLHHAAVDRLFAAWQNQAGFVEDRMFQINGTRTMANDPPSDDATIEDLIGLGWVSGEYEEGSAIKNYASIMGGPLCYIYE</sequence>
<name>A0A9P5CTY5_CRYP1</name>
<dbReference type="OrthoDB" id="6132182at2759"/>
<dbReference type="PRINTS" id="PR00092">
    <property type="entry name" value="TYROSINASE"/>
</dbReference>
<dbReference type="GO" id="GO:0016491">
    <property type="term" value="F:oxidoreductase activity"/>
    <property type="evidence" value="ECO:0007669"/>
    <property type="project" value="UniProtKB-KW"/>
</dbReference>
<proteinExistence type="predicted"/>
<evidence type="ECO:0000256" key="1">
    <source>
        <dbReference type="ARBA" id="ARBA00022723"/>
    </source>
</evidence>
<evidence type="ECO:0000259" key="3">
    <source>
        <dbReference type="Pfam" id="PF00264"/>
    </source>
</evidence>
<accession>A0A9P5CTY5</accession>
<organism evidence="4 5">
    <name type="scientific">Cryphonectria parasitica (strain ATCC 38755 / EP155)</name>
    <dbReference type="NCBI Taxonomy" id="660469"/>
    <lineage>
        <taxon>Eukaryota</taxon>
        <taxon>Fungi</taxon>
        <taxon>Dikarya</taxon>
        <taxon>Ascomycota</taxon>
        <taxon>Pezizomycotina</taxon>
        <taxon>Sordariomycetes</taxon>
        <taxon>Sordariomycetidae</taxon>
        <taxon>Diaporthales</taxon>
        <taxon>Cryphonectriaceae</taxon>
        <taxon>Cryphonectria-Endothia species complex</taxon>
        <taxon>Cryphonectria</taxon>
    </lineage>
</organism>
<dbReference type="Gene3D" id="1.10.1280.10">
    <property type="entry name" value="Di-copper center containing domain from catechol oxidase"/>
    <property type="match status" value="1"/>
</dbReference>
<evidence type="ECO:0000256" key="2">
    <source>
        <dbReference type="ARBA" id="ARBA00023002"/>
    </source>
</evidence>
<evidence type="ECO:0000313" key="5">
    <source>
        <dbReference type="Proteomes" id="UP000803844"/>
    </source>
</evidence>
<dbReference type="InterPro" id="IPR002227">
    <property type="entry name" value="Tyrosinase_Cu-bd"/>
</dbReference>
<dbReference type="Pfam" id="PF00264">
    <property type="entry name" value="Tyrosinase"/>
    <property type="match status" value="1"/>
</dbReference>
<dbReference type="InterPro" id="IPR050316">
    <property type="entry name" value="Tyrosinase/Hemocyanin"/>
</dbReference>
<keyword evidence="2" id="KW-0560">Oxidoreductase</keyword>
<keyword evidence="5" id="KW-1185">Reference proteome</keyword>
<dbReference type="PANTHER" id="PTHR11474:SF125">
    <property type="entry name" value="N-ACETYL-6-HYDROXYTRYPTOPHAN OXIDASE IVOB-RELATED"/>
    <property type="match status" value="1"/>
</dbReference>
<dbReference type="RefSeq" id="XP_040780887.1">
    <property type="nucleotide sequence ID" value="XM_040923988.1"/>
</dbReference>
<dbReference type="GO" id="GO:0046872">
    <property type="term" value="F:metal ion binding"/>
    <property type="evidence" value="ECO:0007669"/>
    <property type="project" value="UniProtKB-KW"/>
</dbReference>
<dbReference type="PANTHER" id="PTHR11474">
    <property type="entry name" value="TYROSINASE FAMILY MEMBER"/>
    <property type="match status" value="1"/>
</dbReference>
<evidence type="ECO:0000313" key="4">
    <source>
        <dbReference type="EMBL" id="KAF3769926.1"/>
    </source>
</evidence>